<name>A0ABD3I4E4_9MARC</name>
<reference evidence="2 3" key="1">
    <citation type="submission" date="2024-09" db="EMBL/GenBank/DDBJ databases">
        <title>Chromosome-scale assembly of Riccia sorocarpa.</title>
        <authorList>
            <person name="Paukszto L."/>
        </authorList>
    </citation>
    <scope>NUCLEOTIDE SEQUENCE [LARGE SCALE GENOMIC DNA]</scope>
    <source>
        <strain evidence="2">LP-2024</strain>
        <tissue evidence="2">Aerial parts of the thallus</tissue>
    </source>
</reference>
<proteinExistence type="predicted"/>
<keyword evidence="3" id="KW-1185">Reference proteome</keyword>
<accession>A0ABD3I4E4</accession>
<evidence type="ECO:0000313" key="2">
    <source>
        <dbReference type="EMBL" id="KAL3696454.1"/>
    </source>
</evidence>
<evidence type="ECO:0000313" key="3">
    <source>
        <dbReference type="Proteomes" id="UP001633002"/>
    </source>
</evidence>
<dbReference type="EMBL" id="JBJQOH010000002">
    <property type="protein sequence ID" value="KAL3696454.1"/>
    <property type="molecule type" value="Genomic_DNA"/>
</dbReference>
<dbReference type="AlphaFoldDB" id="A0ABD3I4E4"/>
<comment type="caution">
    <text evidence="2">The sequence shown here is derived from an EMBL/GenBank/DDBJ whole genome shotgun (WGS) entry which is preliminary data.</text>
</comment>
<organism evidence="2 3">
    <name type="scientific">Riccia sorocarpa</name>
    <dbReference type="NCBI Taxonomy" id="122646"/>
    <lineage>
        <taxon>Eukaryota</taxon>
        <taxon>Viridiplantae</taxon>
        <taxon>Streptophyta</taxon>
        <taxon>Embryophyta</taxon>
        <taxon>Marchantiophyta</taxon>
        <taxon>Marchantiopsida</taxon>
        <taxon>Marchantiidae</taxon>
        <taxon>Marchantiales</taxon>
        <taxon>Ricciaceae</taxon>
        <taxon>Riccia</taxon>
    </lineage>
</organism>
<sequence length="425" mass="48312">MYLNDDALSKKWDDLADWEKANCPFYLEHIIDPPVMFDDWEDLCFTKLQELRKAEVALEESSQDPDSKPSLEAERKSAEEKLLHVFDPRKLQNLSAEECLEQAKALEPRADQVVTSFTKLKRKKEEATPKTPTPEKIPEQVEEPATEGLAESSPAPKKNTRKSKKNKDVDDVPSKENPTSTTGAVDVEVLDATADPTASQAEPKRTTQAEQTQETRNPKRLKKKLVEAKDFSNGEFRIDLQFTMEDKWVAVKSSLHNIILALKSKKQGAWSRGTVPALEAVTGICKRLKEAGRRPRKFLINKKKVEQGVDLILFDIPTGRSIDPEADIPRWNRFPAAENYPRMLLNFASKVLDDNSFVIIFHAGSLQSSQQIADSLDALDREWKLFLSFDICNDAPTYVPKMKFSVSYHFLHLHDFVMLSTPHYV</sequence>
<feature type="region of interest" description="Disordered" evidence="1">
    <location>
        <begin position="57"/>
        <end position="76"/>
    </location>
</feature>
<gene>
    <name evidence="2" type="ORF">R1sor_010530</name>
</gene>
<evidence type="ECO:0000256" key="1">
    <source>
        <dbReference type="SAM" id="MobiDB-lite"/>
    </source>
</evidence>
<protein>
    <submittedName>
        <fullName evidence="2">Uncharacterized protein</fullName>
    </submittedName>
</protein>
<feature type="compositionally biased region" description="Basic and acidic residues" evidence="1">
    <location>
        <begin position="65"/>
        <end position="76"/>
    </location>
</feature>
<feature type="region of interest" description="Disordered" evidence="1">
    <location>
        <begin position="121"/>
        <end position="223"/>
    </location>
</feature>
<dbReference type="Proteomes" id="UP001633002">
    <property type="component" value="Unassembled WGS sequence"/>
</dbReference>